<keyword evidence="6" id="KW-0548">Nucleotidyltransferase</keyword>
<organism evidence="6 7">
    <name type="scientific">Cyanidioschyzon merolae (strain NIES-3377 / 10D)</name>
    <name type="common">Unicellular red alga</name>
    <dbReference type="NCBI Taxonomy" id="280699"/>
    <lineage>
        <taxon>Eukaryota</taxon>
        <taxon>Rhodophyta</taxon>
        <taxon>Bangiophyceae</taxon>
        <taxon>Cyanidiales</taxon>
        <taxon>Cyanidiaceae</taxon>
        <taxon>Cyanidioschyzon</taxon>
    </lineage>
</organism>
<evidence type="ECO:0000313" key="7">
    <source>
        <dbReference type="Proteomes" id="UP000007014"/>
    </source>
</evidence>
<dbReference type="KEGG" id="cme:CYME_CMS029C"/>
<dbReference type="AlphaFoldDB" id="M1VBI0"/>
<dbReference type="GO" id="GO:0016757">
    <property type="term" value="F:glycosyltransferase activity"/>
    <property type="evidence" value="ECO:0007669"/>
    <property type="project" value="UniProtKB-KW"/>
</dbReference>
<dbReference type="HOGENOM" id="CLU_659497_0_0_1"/>
<dbReference type="GO" id="GO:0000139">
    <property type="term" value="C:Golgi membrane"/>
    <property type="evidence" value="ECO:0007669"/>
    <property type="project" value="TreeGrafter"/>
</dbReference>
<keyword evidence="7" id="KW-1185">Reference proteome</keyword>
<dbReference type="Pfam" id="PF05637">
    <property type="entry name" value="Glyco_transf_34"/>
    <property type="match status" value="1"/>
</dbReference>
<keyword evidence="3" id="KW-0328">Glycosyltransferase</keyword>
<dbReference type="EMBL" id="AP006501">
    <property type="protein sequence ID" value="BAM82679.1"/>
    <property type="molecule type" value="Genomic_DNA"/>
</dbReference>
<evidence type="ECO:0000313" key="6">
    <source>
        <dbReference type="EMBL" id="BAM82679.1"/>
    </source>
</evidence>
<comment type="similarity">
    <text evidence="2">Belongs to the glycosyltransferase 77 family.</text>
</comment>
<dbReference type="Gene3D" id="3.90.550.10">
    <property type="entry name" value="Spore Coat Polysaccharide Biosynthesis Protein SpsA, Chain A"/>
    <property type="match status" value="1"/>
</dbReference>
<evidence type="ECO:0000256" key="4">
    <source>
        <dbReference type="ARBA" id="ARBA00022679"/>
    </source>
</evidence>
<dbReference type="Pfam" id="PF03407">
    <property type="entry name" value="Nucleotid_trans"/>
    <property type="match status" value="1"/>
</dbReference>
<evidence type="ECO:0000259" key="5">
    <source>
        <dbReference type="Pfam" id="PF03407"/>
    </source>
</evidence>
<dbReference type="PANTHER" id="PTHR31306:SF4">
    <property type="entry name" value="ALPHA-1,2-GALACTOSYLTRANSFERASE"/>
    <property type="match status" value="1"/>
</dbReference>
<dbReference type="PANTHER" id="PTHR31306">
    <property type="entry name" value="ALPHA-1,6-MANNOSYLTRANSFERASE MNN11-RELATED"/>
    <property type="match status" value="1"/>
</dbReference>
<accession>M1VBI0</accession>
<evidence type="ECO:0000256" key="1">
    <source>
        <dbReference type="ARBA" id="ARBA00005664"/>
    </source>
</evidence>
<sequence>MRYLPLPLVCEIASRRWRVWRAHTRSSVNWIAKPLYLGLSLVLISCVWWLLSHQVNLAACWQRYRHASAPYQRLDVKQVDTPRIAIVTGATSAFLNRFSLAITNKQCFARLHGYEFIIDIRDWSEVHGKSDYWNRLWFLMEYVQACLGGNSCPDWIFYVDADAMVMNTSIPLSAFTDAVSEDIDLVLHDGADYINSGAFFIRPTEWSLAFLEKWRAQADEPQTLADQSALWEVLLELADAHAQVDASLQPSPAVVARYTGACKPQQLHRGTPDENCFTWDTCRCKRCLRRAERCWREEMRRLGHPYGQRRLPKVHFWSPDGDWTTNWTKPWPRGFNFYASVGHWGNVERCHPAQLWRLGDLLVQDAKGLGQAYATWWDAFRCPTTMTTEQLLVHLEASRGPTHQQLWGPSGRFQGSR</sequence>
<dbReference type="GO" id="GO:0016779">
    <property type="term" value="F:nucleotidyltransferase activity"/>
    <property type="evidence" value="ECO:0007669"/>
    <property type="project" value="UniProtKB-KW"/>
</dbReference>
<dbReference type="InterPro" id="IPR029044">
    <property type="entry name" value="Nucleotide-diphossugar_trans"/>
</dbReference>
<dbReference type="SUPFAM" id="SSF53448">
    <property type="entry name" value="Nucleotide-diphospho-sugar transferases"/>
    <property type="match status" value="1"/>
</dbReference>
<dbReference type="GO" id="GO:0006487">
    <property type="term" value="P:protein N-linked glycosylation"/>
    <property type="evidence" value="ECO:0007669"/>
    <property type="project" value="TreeGrafter"/>
</dbReference>
<name>M1VBI0_CYAM1</name>
<dbReference type="InterPro" id="IPR005069">
    <property type="entry name" value="Nucl-diP-sugar_transferase"/>
</dbReference>
<protein>
    <submittedName>
        <fullName evidence="6">Similar to RNA guanylyltransferase and 5'-phosphatase</fullName>
    </submittedName>
</protein>
<dbReference type="OrthoDB" id="407658at2759"/>
<dbReference type="Gramene" id="CMS029CT">
    <property type="protein sequence ID" value="CMS029CT"/>
    <property type="gene ID" value="CMS029C"/>
</dbReference>
<dbReference type="RefSeq" id="XP_005538715.1">
    <property type="nucleotide sequence ID" value="XM_005538658.1"/>
</dbReference>
<comment type="similarity">
    <text evidence="1">Belongs to the glycosyltransferase 34 family.</text>
</comment>
<dbReference type="GeneID" id="16997335"/>
<proteinExistence type="inferred from homology"/>
<dbReference type="Proteomes" id="UP000007014">
    <property type="component" value="Chromosome 19"/>
</dbReference>
<keyword evidence="4" id="KW-0808">Transferase</keyword>
<reference evidence="6 7" key="2">
    <citation type="journal article" date="2007" name="BMC Biol.">
        <title>A 100%-complete sequence reveals unusually simple genomic features in the hot-spring red alga Cyanidioschyzon merolae.</title>
        <authorList>
            <person name="Nozaki H."/>
            <person name="Takano H."/>
            <person name="Misumi O."/>
            <person name="Terasawa K."/>
            <person name="Matsuzaki M."/>
            <person name="Maruyama S."/>
            <person name="Nishida K."/>
            <person name="Yagisawa F."/>
            <person name="Yoshida Y."/>
            <person name="Fujiwara T."/>
            <person name="Takio S."/>
            <person name="Tamura K."/>
            <person name="Chung S.J."/>
            <person name="Nakamura S."/>
            <person name="Kuroiwa H."/>
            <person name="Tanaka K."/>
            <person name="Sato N."/>
            <person name="Kuroiwa T."/>
        </authorList>
    </citation>
    <scope>NUCLEOTIDE SEQUENCE [LARGE SCALE GENOMIC DNA]</scope>
    <source>
        <strain evidence="6 7">10D</strain>
    </source>
</reference>
<reference evidence="6 7" key="1">
    <citation type="journal article" date="2004" name="Nature">
        <title>Genome sequence of the ultrasmall unicellular red alga Cyanidioschyzon merolae 10D.</title>
        <authorList>
            <person name="Matsuzaki M."/>
            <person name="Misumi O."/>
            <person name="Shin-i T."/>
            <person name="Maruyama S."/>
            <person name="Takahara M."/>
            <person name="Miyagishima S."/>
            <person name="Mori T."/>
            <person name="Nishida K."/>
            <person name="Yagisawa F."/>
            <person name="Nishida K."/>
            <person name="Yoshida Y."/>
            <person name="Nishimura Y."/>
            <person name="Nakao S."/>
            <person name="Kobayashi T."/>
            <person name="Momoyama Y."/>
            <person name="Higashiyama T."/>
            <person name="Minoda A."/>
            <person name="Sano M."/>
            <person name="Nomoto H."/>
            <person name="Oishi K."/>
            <person name="Hayashi H."/>
            <person name="Ohta F."/>
            <person name="Nishizaka S."/>
            <person name="Haga S."/>
            <person name="Miura S."/>
            <person name="Morishita T."/>
            <person name="Kabeya Y."/>
            <person name="Terasawa K."/>
            <person name="Suzuki Y."/>
            <person name="Ishii Y."/>
            <person name="Asakawa S."/>
            <person name="Takano H."/>
            <person name="Ohta N."/>
            <person name="Kuroiwa H."/>
            <person name="Tanaka K."/>
            <person name="Shimizu N."/>
            <person name="Sugano S."/>
            <person name="Sato N."/>
            <person name="Nozaki H."/>
            <person name="Ogasawara N."/>
            <person name="Kohara Y."/>
            <person name="Kuroiwa T."/>
        </authorList>
    </citation>
    <scope>NUCLEOTIDE SEQUENCE [LARGE SCALE GENOMIC DNA]</scope>
    <source>
        <strain evidence="6 7">10D</strain>
    </source>
</reference>
<dbReference type="InterPro" id="IPR008630">
    <property type="entry name" value="Glyco_trans_34"/>
</dbReference>
<feature type="domain" description="Nucleotide-diphospho-sugar transferase" evidence="5">
    <location>
        <begin position="189"/>
        <end position="241"/>
    </location>
</feature>
<evidence type="ECO:0000256" key="2">
    <source>
        <dbReference type="ARBA" id="ARBA00007033"/>
    </source>
</evidence>
<evidence type="ECO:0000256" key="3">
    <source>
        <dbReference type="ARBA" id="ARBA00022676"/>
    </source>
</evidence>
<gene>
    <name evidence="6" type="ORF">CYME_CMS029C</name>
</gene>